<sequence length="336" mass="37131">MNNAGTMDLLGLSALEERVYRHFLRHPGTPTEDIHLLLHARRGDVGAALERLTDLGLLRRADNGDVPEGSLTAADPEIAVGLLTDRRLSELHHELQQVTRPRNLVAELRAEQSAHTPTGGGVERMTNLAQIRNRIDDLAFFAREEILSVEPYQALTPENIEHARPLDSRCLRRGVRIRSVVLKEALDNPPTAAYLHELSAQGASIRAAPDIAERILVYDRHTALVPANPADTSRGALVAQEPGLVASVLSLFERIWDQATDLSSLLDTPPPDSVPLTPMELEVLKSMCRVTKDEIGARELGVSLRTYRRHVADVLRTLNASNRPHAALLARERGWI</sequence>
<organism evidence="2 3">
    <name type="scientific">Streptomyces shaanxiensis</name>
    <dbReference type="NCBI Taxonomy" id="653357"/>
    <lineage>
        <taxon>Bacteria</taxon>
        <taxon>Bacillati</taxon>
        <taxon>Actinomycetota</taxon>
        <taxon>Actinomycetes</taxon>
        <taxon>Kitasatosporales</taxon>
        <taxon>Streptomycetaceae</taxon>
        <taxon>Streptomyces</taxon>
    </lineage>
</organism>
<dbReference type="EMBL" id="BAAAZY010000011">
    <property type="protein sequence ID" value="GAA4063529.1"/>
    <property type="molecule type" value="Genomic_DNA"/>
</dbReference>
<dbReference type="InterPro" id="IPR051797">
    <property type="entry name" value="TrmB-like"/>
</dbReference>
<keyword evidence="3" id="KW-1185">Reference proteome</keyword>
<dbReference type="SMART" id="SM00421">
    <property type="entry name" value="HTH_LUXR"/>
    <property type="match status" value="1"/>
</dbReference>
<gene>
    <name evidence="2" type="ORF">GCM10022233_41960</name>
</gene>
<dbReference type="PANTHER" id="PTHR34293">
    <property type="entry name" value="HTH-TYPE TRANSCRIPTIONAL REGULATOR TRMBL2"/>
    <property type="match status" value="1"/>
</dbReference>
<dbReference type="SUPFAM" id="SSF46894">
    <property type="entry name" value="C-terminal effector domain of the bipartite response regulators"/>
    <property type="match status" value="1"/>
</dbReference>
<proteinExistence type="predicted"/>
<feature type="domain" description="HTH luxR-type" evidence="1">
    <location>
        <begin position="273"/>
        <end position="330"/>
    </location>
</feature>
<evidence type="ECO:0000313" key="3">
    <source>
        <dbReference type="Proteomes" id="UP001499984"/>
    </source>
</evidence>
<dbReference type="InterPro" id="IPR000792">
    <property type="entry name" value="Tscrpt_reg_LuxR_C"/>
</dbReference>
<dbReference type="RefSeq" id="WP_345014948.1">
    <property type="nucleotide sequence ID" value="NZ_BAAAZY010000011.1"/>
</dbReference>
<dbReference type="Gene3D" id="1.10.10.10">
    <property type="entry name" value="Winged helix-like DNA-binding domain superfamily/Winged helix DNA-binding domain"/>
    <property type="match status" value="1"/>
</dbReference>
<comment type="caution">
    <text evidence="2">The sequence shown here is derived from an EMBL/GenBank/DDBJ whole genome shotgun (WGS) entry which is preliminary data.</text>
</comment>
<accession>A0ABP7VBE6</accession>
<protein>
    <submittedName>
        <fullName evidence="2">Helix-turn-helix domain-containing protein</fullName>
    </submittedName>
</protein>
<dbReference type="InterPro" id="IPR016032">
    <property type="entry name" value="Sig_transdc_resp-reg_C-effctor"/>
</dbReference>
<dbReference type="Proteomes" id="UP001499984">
    <property type="component" value="Unassembled WGS sequence"/>
</dbReference>
<name>A0ABP7VBE6_9ACTN</name>
<dbReference type="InterPro" id="IPR036388">
    <property type="entry name" value="WH-like_DNA-bd_sf"/>
</dbReference>
<evidence type="ECO:0000259" key="1">
    <source>
        <dbReference type="SMART" id="SM00421"/>
    </source>
</evidence>
<dbReference type="PANTHER" id="PTHR34293:SF1">
    <property type="entry name" value="HTH-TYPE TRANSCRIPTIONAL REGULATOR TRMBL2"/>
    <property type="match status" value="1"/>
</dbReference>
<reference evidence="3" key="1">
    <citation type="journal article" date="2019" name="Int. J. Syst. Evol. Microbiol.">
        <title>The Global Catalogue of Microorganisms (GCM) 10K type strain sequencing project: providing services to taxonomists for standard genome sequencing and annotation.</title>
        <authorList>
            <consortium name="The Broad Institute Genomics Platform"/>
            <consortium name="The Broad Institute Genome Sequencing Center for Infectious Disease"/>
            <person name="Wu L."/>
            <person name="Ma J."/>
        </authorList>
    </citation>
    <scope>NUCLEOTIDE SEQUENCE [LARGE SCALE GENOMIC DNA]</scope>
    <source>
        <strain evidence="3">JCM 16925</strain>
    </source>
</reference>
<evidence type="ECO:0000313" key="2">
    <source>
        <dbReference type="EMBL" id="GAA4063529.1"/>
    </source>
</evidence>